<dbReference type="PANTHER" id="PTHR33589:SF1">
    <property type="entry name" value="ZYMOGEN GRANULE PROTEIN 16 HOMOLOG B"/>
    <property type="match status" value="1"/>
</dbReference>
<dbReference type="InterPro" id="IPR036404">
    <property type="entry name" value="Jacalin-like_lectin_dom_sf"/>
</dbReference>
<evidence type="ECO:0000259" key="3">
    <source>
        <dbReference type="PROSITE" id="PS51752"/>
    </source>
</evidence>
<dbReference type="PANTHER" id="PTHR33589">
    <property type="entry name" value="OS11G0524900 PROTEIN"/>
    <property type="match status" value="1"/>
</dbReference>
<gene>
    <name evidence="4" type="ORF">RDB_LOCUS152531</name>
</gene>
<organism evidence="4 5">
    <name type="scientific">Rhizoctonia solani</name>
    <dbReference type="NCBI Taxonomy" id="456999"/>
    <lineage>
        <taxon>Eukaryota</taxon>
        <taxon>Fungi</taxon>
        <taxon>Dikarya</taxon>
        <taxon>Basidiomycota</taxon>
        <taxon>Agaricomycotina</taxon>
        <taxon>Agaricomycetes</taxon>
        <taxon>Cantharellales</taxon>
        <taxon>Ceratobasidiaceae</taxon>
        <taxon>Rhizoctonia</taxon>
    </lineage>
</organism>
<dbReference type="InterPro" id="IPR052321">
    <property type="entry name" value="PolyBind_ProtTraffic"/>
</dbReference>
<dbReference type="Pfam" id="PF01419">
    <property type="entry name" value="Jacalin"/>
    <property type="match status" value="1"/>
</dbReference>
<dbReference type="PROSITE" id="PS51752">
    <property type="entry name" value="JACALIN_LECTIN"/>
    <property type="match status" value="1"/>
</dbReference>
<dbReference type="GO" id="GO:0005615">
    <property type="term" value="C:extracellular space"/>
    <property type="evidence" value="ECO:0007669"/>
    <property type="project" value="TreeGrafter"/>
</dbReference>
<evidence type="ECO:0000313" key="4">
    <source>
        <dbReference type="EMBL" id="CAE6461411.1"/>
    </source>
</evidence>
<dbReference type="AlphaFoldDB" id="A0A8H3BQP5"/>
<evidence type="ECO:0000256" key="1">
    <source>
        <dbReference type="ARBA" id="ARBA00022729"/>
    </source>
</evidence>
<dbReference type="InterPro" id="IPR001229">
    <property type="entry name" value="Jacalin-like_lectin_dom"/>
</dbReference>
<dbReference type="Proteomes" id="UP000663841">
    <property type="component" value="Unassembled WGS sequence"/>
</dbReference>
<keyword evidence="2" id="KW-0430">Lectin</keyword>
<dbReference type="GO" id="GO:0030246">
    <property type="term" value="F:carbohydrate binding"/>
    <property type="evidence" value="ECO:0007669"/>
    <property type="project" value="UniProtKB-KW"/>
</dbReference>
<comment type="caution">
    <text evidence="4">The sequence shown here is derived from an EMBL/GenBank/DDBJ whole genome shotgun (WGS) entry which is preliminary data.</text>
</comment>
<dbReference type="Gene3D" id="2.100.10.30">
    <property type="entry name" value="Jacalin-like lectin domain"/>
    <property type="match status" value="2"/>
</dbReference>
<evidence type="ECO:0000313" key="5">
    <source>
        <dbReference type="Proteomes" id="UP000663841"/>
    </source>
</evidence>
<protein>
    <recommendedName>
        <fullName evidence="3">Jacalin-type lectin domain-containing protein</fullName>
    </recommendedName>
</protein>
<dbReference type="SUPFAM" id="SSF51101">
    <property type="entry name" value="Mannose-binding lectins"/>
    <property type="match status" value="2"/>
</dbReference>
<name>A0A8H3BQP5_9AGAM</name>
<reference evidence="4" key="1">
    <citation type="submission" date="2021-01" db="EMBL/GenBank/DDBJ databases">
        <authorList>
            <person name="Kaushik A."/>
        </authorList>
    </citation>
    <scope>NUCLEOTIDE SEQUENCE</scope>
    <source>
        <strain evidence="4">AG3-T5</strain>
    </source>
</reference>
<sequence length="618" mass="67888">MSDLATNELPKASQTLDDLSLILTGVYFDATTGPITASCPAVELSSSNTGKIRLISESLLEDIYPENELDANYARLGWPPLSRLPERPWGILTPRESRPLKTEIWASRRLMIQRWTINISPRDLIPVESLVEAVKDALSQRTIALRIRALQRVFTIWGEIIPVNVVVGACLATTGTLNDASTLPDSITSSKTLRENRGNLSDMVDQHLGTTRCFARKLETRIQGGSSEVFLNKGYEAWLPSVAGKLLTGKQALPTKHPDVHLETTSLRVVKVNHAIPITEVLDSQLRDRIEKLFINSIIFRSPGVGEPFSFGFDGAASGLRNIEKVVLWLSDAKIRDVSVAYTGGVITGPYSFGLSNPLSQADVVVLASGEYITDIFVWQHNDGWIAGIQFVKNSLECSPIYGMPKNGFTSRPPILLSGDGNALLGISGTYTSDSLNQIKAVWRSDVVLRRQRHTQTSFTGGSHGVIFNDLQYLADPATARIVQISACSRANNGGDGTVCNFRVTYESMSGGLVRSETPPRGPCTGPRVTMTLEEGEYITGVRGSHNDDWIFRLQFVTNRRTHPAFGTATGQVPFSFDAPKTPDGRDMVLHYMVGKYRGCIDLLLFVWAEMPLQMTSS</sequence>
<proteinExistence type="predicted"/>
<evidence type="ECO:0000256" key="2">
    <source>
        <dbReference type="ARBA" id="ARBA00022734"/>
    </source>
</evidence>
<dbReference type="EMBL" id="CAJMWW010000268">
    <property type="protein sequence ID" value="CAE6461411.1"/>
    <property type="molecule type" value="Genomic_DNA"/>
</dbReference>
<feature type="domain" description="Jacalin-type lectin" evidence="3">
    <location>
        <begin position="294"/>
        <end position="445"/>
    </location>
</feature>
<dbReference type="SMART" id="SM00915">
    <property type="entry name" value="Jacalin"/>
    <property type="match status" value="1"/>
</dbReference>
<accession>A0A8H3BQP5</accession>
<keyword evidence="1" id="KW-0732">Signal</keyword>